<evidence type="ECO:0000256" key="1">
    <source>
        <dbReference type="SAM" id="MobiDB-lite"/>
    </source>
</evidence>
<evidence type="ECO:0000313" key="2">
    <source>
        <dbReference type="EMBL" id="SVC89819.1"/>
    </source>
</evidence>
<reference evidence="2" key="1">
    <citation type="submission" date="2018-05" db="EMBL/GenBank/DDBJ databases">
        <authorList>
            <person name="Lanie J.A."/>
            <person name="Ng W.-L."/>
            <person name="Kazmierczak K.M."/>
            <person name="Andrzejewski T.M."/>
            <person name="Davidsen T.M."/>
            <person name="Wayne K.J."/>
            <person name="Tettelin H."/>
            <person name="Glass J.I."/>
            <person name="Rusch D."/>
            <person name="Podicherti R."/>
            <person name="Tsui H.-C.T."/>
            <person name="Winkler M.E."/>
        </authorList>
    </citation>
    <scope>NUCLEOTIDE SEQUENCE</scope>
</reference>
<dbReference type="EMBL" id="UINC01117413">
    <property type="protein sequence ID" value="SVC89819.1"/>
    <property type="molecule type" value="Genomic_DNA"/>
</dbReference>
<accession>A0A382QWE8</accession>
<feature type="compositionally biased region" description="Basic residues" evidence="1">
    <location>
        <begin position="1"/>
        <end position="12"/>
    </location>
</feature>
<sequence>MANHKSAKKRSIQSKVKNAVNSQYLTKIRSN</sequence>
<protein>
    <recommendedName>
        <fullName evidence="3">30S ribosomal protein S20</fullName>
    </recommendedName>
</protein>
<feature type="non-terminal residue" evidence="2">
    <location>
        <position position="31"/>
    </location>
</feature>
<dbReference type="AlphaFoldDB" id="A0A382QWE8"/>
<name>A0A382QWE8_9ZZZZ</name>
<feature type="compositionally biased region" description="Polar residues" evidence="1">
    <location>
        <begin position="13"/>
        <end position="31"/>
    </location>
</feature>
<organism evidence="2">
    <name type="scientific">marine metagenome</name>
    <dbReference type="NCBI Taxonomy" id="408172"/>
    <lineage>
        <taxon>unclassified sequences</taxon>
        <taxon>metagenomes</taxon>
        <taxon>ecological metagenomes</taxon>
    </lineage>
</organism>
<feature type="region of interest" description="Disordered" evidence="1">
    <location>
        <begin position="1"/>
        <end position="31"/>
    </location>
</feature>
<gene>
    <name evidence="2" type="ORF">METZ01_LOCUS342673</name>
</gene>
<proteinExistence type="predicted"/>
<evidence type="ECO:0008006" key="3">
    <source>
        <dbReference type="Google" id="ProtNLM"/>
    </source>
</evidence>